<comment type="similarity">
    <text evidence="3 7">Belongs to the alanine racemase family.</text>
</comment>
<dbReference type="HAMAP" id="MF_01201">
    <property type="entry name" value="Ala_racemase"/>
    <property type="match status" value="1"/>
</dbReference>
<evidence type="ECO:0000313" key="12">
    <source>
        <dbReference type="Proteomes" id="UP000637002"/>
    </source>
</evidence>
<dbReference type="NCBIfam" id="TIGR00492">
    <property type="entry name" value="alr"/>
    <property type="match status" value="1"/>
</dbReference>
<accession>A0A916UIV0</accession>
<evidence type="ECO:0000313" key="11">
    <source>
        <dbReference type="EMBL" id="GGC74285.1"/>
    </source>
</evidence>
<reference evidence="11" key="2">
    <citation type="submission" date="2020-09" db="EMBL/GenBank/DDBJ databases">
        <authorList>
            <person name="Sun Q."/>
            <person name="Zhou Y."/>
        </authorList>
    </citation>
    <scope>NUCLEOTIDE SEQUENCE</scope>
    <source>
        <strain evidence="11">CGMCC 1.12919</strain>
    </source>
</reference>
<comment type="caution">
    <text evidence="11">The sequence shown here is derived from an EMBL/GenBank/DDBJ whole genome shotgun (WGS) entry which is preliminary data.</text>
</comment>
<proteinExistence type="inferred from homology"/>
<dbReference type="GO" id="GO:0008784">
    <property type="term" value="F:alanine racemase activity"/>
    <property type="evidence" value="ECO:0007669"/>
    <property type="project" value="UniProtKB-UniRule"/>
</dbReference>
<dbReference type="Gene3D" id="3.20.20.10">
    <property type="entry name" value="Alanine racemase"/>
    <property type="match status" value="1"/>
</dbReference>
<evidence type="ECO:0000256" key="2">
    <source>
        <dbReference type="ARBA" id="ARBA00001933"/>
    </source>
</evidence>
<dbReference type="InterPro" id="IPR000821">
    <property type="entry name" value="Ala_racemase"/>
</dbReference>
<keyword evidence="6 7" id="KW-0413">Isomerase</keyword>
<dbReference type="InterPro" id="IPR020622">
    <property type="entry name" value="Ala_racemase_pyridoxalP-BS"/>
</dbReference>
<organism evidence="11 12">
    <name type="scientific">Chelatococcus reniformis</name>
    <dbReference type="NCBI Taxonomy" id="1494448"/>
    <lineage>
        <taxon>Bacteria</taxon>
        <taxon>Pseudomonadati</taxon>
        <taxon>Pseudomonadota</taxon>
        <taxon>Alphaproteobacteria</taxon>
        <taxon>Hyphomicrobiales</taxon>
        <taxon>Chelatococcaceae</taxon>
        <taxon>Chelatococcus</taxon>
    </lineage>
</organism>
<evidence type="ECO:0000256" key="4">
    <source>
        <dbReference type="ARBA" id="ARBA00013089"/>
    </source>
</evidence>
<feature type="modified residue" description="N6-(pyridoxal phosphate)lysine" evidence="7 8">
    <location>
        <position position="52"/>
    </location>
</feature>
<dbReference type="Proteomes" id="UP000637002">
    <property type="component" value="Unassembled WGS sequence"/>
</dbReference>
<dbReference type="AlphaFoldDB" id="A0A916UIV0"/>
<dbReference type="Gene3D" id="2.40.37.10">
    <property type="entry name" value="Lyase, Ornithine Decarboxylase, Chain A, domain 1"/>
    <property type="match status" value="1"/>
</dbReference>
<dbReference type="PROSITE" id="PS00395">
    <property type="entry name" value="ALANINE_RACEMASE"/>
    <property type="match status" value="1"/>
</dbReference>
<sequence>MGSGETMQQDGGGAEAEQLAGALLTIDLDALAANWRALAARAAEAECAAVVKADAYGIGIEPAVAALARAGCQTFFVAHPGEGVRARAVAPGATVYVLNGLPPGAAGAFVSAGLRPVLGAPAEVDEWCEFAATRGGPLPAAVHIDTGMNRLGLTLAEARVLAARRTEGPFFQIALVMSHLVAAEEADRPINRLQIERFAAVRALFPRVPASLCNSSGLFLPQSPCLDLVRPGYALYGGNPTPGQPNPMRPVIGLAARVIQVREAAAGDTVGYNGRWAARAGCRIATISCGYADGIPRAASGTDGRPAGLGGVALVNGQPCPFAGVISMDLITVDVTDTPPGAVKVGDRVTLIGGPLDLETVAARAGTIGYEILTSLGRRYARRYLGGA</sequence>
<name>A0A916UIV0_9HYPH</name>
<dbReference type="InterPro" id="IPR009006">
    <property type="entry name" value="Ala_racemase/Decarboxylase_C"/>
</dbReference>
<dbReference type="SMART" id="SM01005">
    <property type="entry name" value="Ala_racemase_C"/>
    <property type="match status" value="1"/>
</dbReference>
<comment type="function">
    <text evidence="7">Catalyzes the interconversion of L-alanine and D-alanine. May also act on other amino acids.</text>
</comment>
<evidence type="ECO:0000256" key="6">
    <source>
        <dbReference type="ARBA" id="ARBA00023235"/>
    </source>
</evidence>
<dbReference type="GO" id="GO:0030632">
    <property type="term" value="P:D-alanine biosynthetic process"/>
    <property type="evidence" value="ECO:0007669"/>
    <property type="project" value="UniProtKB-UniRule"/>
</dbReference>
<feature type="active site" description="Proton acceptor; specific for D-alanine" evidence="7">
    <location>
        <position position="52"/>
    </location>
</feature>
<dbReference type="SUPFAM" id="SSF50621">
    <property type="entry name" value="Alanine racemase C-terminal domain-like"/>
    <property type="match status" value="1"/>
</dbReference>
<dbReference type="GO" id="GO:0030170">
    <property type="term" value="F:pyridoxal phosphate binding"/>
    <property type="evidence" value="ECO:0007669"/>
    <property type="project" value="UniProtKB-UniRule"/>
</dbReference>
<dbReference type="Pfam" id="PF00842">
    <property type="entry name" value="Ala_racemase_C"/>
    <property type="match status" value="1"/>
</dbReference>
<dbReference type="InterPro" id="IPR029066">
    <property type="entry name" value="PLP-binding_barrel"/>
</dbReference>
<dbReference type="Pfam" id="PF01168">
    <property type="entry name" value="Ala_racemase_N"/>
    <property type="match status" value="1"/>
</dbReference>
<keyword evidence="12" id="KW-1185">Reference proteome</keyword>
<evidence type="ECO:0000256" key="3">
    <source>
        <dbReference type="ARBA" id="ARBA00007880"/>
    </source>
</evidence>
<feature type="active site" description="Proton acceptor; specific for L-alanine" evidence="7">
    <location>
        <position position="272"/>
    </location>
</feature>
<dbReference type="SUPFAM" id="SSF51419">
    <property type="entry name" value="PLP-binding barrel"/>
    <property type="match status" value="1"/>
</dbReference>
<comment type="pathway">
    <text evidence="7">Amino-acid biosynthesis; D-alanine biosynthesis; D-alanine from L-alanine: step 1/1.</text>
</comment>
<keyword evidence="5 7" id="KW-0663">Pyridoxal phosphate</keyword>
<reference evidence="11" key="1">
    <citation type="journal article" date="2014" name="Int. J. Syst. Evol. Microbiol.">
        <title>Complete genome sequence of Corynebacterium casei LMG S-19264T (=DSM 44701T), isolated from a smear-ripened cheese.</title>
        <authorList>
            <consortium name="US DOE Joint Genome Institute (JGI-PGF)"/>
            <person name="Walter F."/>
            <person name="Albersmeier A."/>
            <person name="Kalinowski J."/>
            <person name="Ruckert C."/>
        </authorList>
    </citation>
    <scope>NUCLEOTIDE SEQUENCE</scope>
    <source>
        <strain evidence="11">CGMCC 1.12919</strain>
    </source>
</reference>
<evidence type="ECO:0000259" key="10">
    <source>
        <dbReference type="SMART" id="SM01005"/>
    </source>
</evidence>
<comment type="cofactor">
    <cofactor evidence="2 7 8">
        <name>pyridoxal 5'-phosphate</name>
        <dbReference type="ChEBI" id="CHEBI:597326"/>
    </cofactor>
</comment>
<feature type="domain" description="Alanine racemase C-terminal" evidence="10">
    <location>
        <begin position="251"/>
        <end position="385"/>
    </location>
</feature>
<dbReference type="PRINTS" id="PR00992">
    <property type="entry name" value="ALARACEMASE"/>
</dbReference>
<dbReference type="CDD" id="cd00430">
    <property type="entry name" value="PLPDE_III_AR"/>
    <property type="match status" value="1"/>
</dbReference>
<dbReference type="InterPro" id="IPR001608">
    <property type="entry name" value="Ala_racemase_N"/>
</dbReference>
<dbReference type="EC" id="5.1.1.1" evidence="4 7"/>
<evidence type="ECO:0000256" key="1">
    <source>
        <dbReference type="ARBA" id="ARBA00000316"/>
    </source>
</evidence>
<dbReference type="GO" id="GO:0005829">
    <property type="term" value="C:cytosol"/>
    <property type="evidence" value="ECO:0007669"/>
    <property type="project" value="TreeGrafter"/>
</dbReference>
<evidence type="ECO:0000256" key="5">
    <source>
        <dbReference type="ARBA" id="ARBA00022898"/>
    </source>
</evidence>
<dbReference type="InterPro" id="IPR011079">
    <property type="entry name" value="Ala_racemase_C"/>
</dbReference>
<dbReference type="PANTHER" id="PTHR30511:SF0">
    <property type="entry name" value="ALANINE RACEMASE, CATABOLIC-RELATED"/>
    <property type="match status" value="1"/>
</dbReference>
<dbReference type="EMBL" id="BMGG01000006">
    <property type="protein sequence ID" value="GGC74285.1"/>
    <property type="molecule type" value="Genomic_DNA"/>
</dbReference>
<comment type="catalytic activity">
    <reaction evidence="1 7">
        <text>L-alanine = D-alanine</text>
        <dbReference type="Rhea" id="RHEA:20249"/>
        <dbReference type="ChEBI" id="CHEBI:57416"/>
        <dbReference type="ChEBI" id="CHEBI:57972"/>
        <dbReference type="EC" id="5.1.1.1"/>
    </reaction>
</comment>
<evidence type="ECO:0000256" key="9">
    <source>
        <dbReference type="PIRSR" id="PIRSR600821-52"/>
    </source>
</evidence>
<gene>
    <name evidence="11" type="primary">alr</name>
    <name evidence="11" type="ORF">GCM10010994_35870</name>
</gene>
<protein>
    <recommendedName>
        <fullName evidence="4 7">Alanine racemase</fullName>
        <ecNumber evidence="4 7">5.1.1.1</ecNumber>
    </recommendedName>
</protein>
<feature type="binding site" evidence="7 9">
    <location>
        <position position="150"/>
    </location>
    <ligand>
        <name>substrate</name>
    </ligand>
</feature>
<dbReference type="PANTHER" id="PTHR30511">
    <property type="entry name" value="ALANINE RACEMASE"/>
    <property type="match status" value="1"/>
</dbReference>
<evidence type="ECO:0000256" key="8">
    <source>
        <dbReference type="PIRSR" id="PIRSR600821-50"/>
    </source>
</evidence>
<feature type="binding site" evidence="7 9">
    <location>
        <position position="328"/>
    </location>
    <ligand>
        <name>substrate</name>
    </ligand>
</feature>
<evidence type="ECO:0000256" key="7">
    <source>
        <dbReference type="HAMAP-Rule" id="MF_01201"/>
    </source>
</evidence>